<sequence>MASHHPAQCCTVGVTHGGVANGQSVKVEGKHDAYLATPSAGVARKNAAILYIPDILGIWINSKLMADQFAANGYTTLVIDIFNGDALELNRPADFNLMGWMTQGRNGKGPHTPKEVDSIIEDALEYIKRNLGFSNIGAVGYCFGAKYVVRHYKNGIKVGYVAHPSFVEKDELAAITGPLSISAAQTDPIFPTEKRHESEKILNENGNPYQIHLYSGVSHGFAVRCDPSIKTEKFAREQAFLQSIAWFDNWLI</sequence>
<reference evidence="2" key="1">
    <citation type="submission" date="2021-12" db="EMBL/GenBank/DDBJ databases">
        <title>Convergent genome expansion in fungi linked to evolution of root-endophyte symbiosis.</title>
        <authorList>
            <consortium name="DOE Joint Genome Institute"/>
            <person name="Ke Y.-H."/>
            <person name="Bonito G."/>
            <person name="Liao H.-L."/>
            <person name="Looney B."/>
            <person name="Rojas-Flechas A."/>
            <person name="Nash J."/>
            <person name="Hameed K."/>
            <person name="Schadt C."/>
            <person name="Martin F."/>
            <person name="Crous P.W."/>
            <person name="Miettinen O."/>
            <person name="Magnuson J.K."/>
            <person name="Labbe J."/>
            <person name="Jacobson D."/>
            <person name="Doktycz M.J."/>
            <person name="Veneault-Fourrey C."/>
            <person name="Kuo A."/>
            <person name="Mondo S."/>
            <person name="Calhoun S."/>
            <person name="Riley R."/>
            <person name="Ohm R."/>
            <person name="LaButti K."/>
            <person name="Andreopoulos B."/>
            <person name="Pangilinan J."/>
            <person name="Nolan M."/>
            <person name="Tritt A."/>
            <person name="Clum A."/>
            <person name="Lipzen A."/>
            <person name="Daum C."/>
            <person name="Barry K."/>
            <person name="Grigoriev I.V."/>
            <person name="Vilgalys R."/>
        </authorList>
    </citation>
    <scope>NUCLEOTIDE SEQUENCE</scope>
    <source>
        <strain evidence="2">PMI_201</strain>
    </source>
</reference>
<dbReference type="PANTHER" id="PTHR17630:SF44">
    <property type="entry name" value="PROTEIN AIM2"/>
    <property type="match status" value="1"/>
</dbReference>
<dbReference type="GeneID" id="70248448"/>
<evidence type="ECO:0000259" key="1">
    <source>
        <dbReference type="Pfam" id="PF01738"/>
    </source>
</evidence>
<gene>
    <name evidence="2" type="ORF">BGW36DRAFT_396421</name>
</gene>
<evidence type="ECO:0000313" key="3">
    <source>
        <dbReference type="Proteomes" id="UP001201262"/>
    </source>
</evidence>
<organism evidence="2 3">
    <name type="scientific">Talaromyces proteolyticus</name>
    <dbReference type="NCBI Taxonomy" id="1131652"/>
    <lineage>
        <taxon>Eukaryota</taxon>
        <taxon>Fungi</taxon>
        <taxon>Dikarya</taxon>
        <taxon>Ascomycota</taxon>
        <taxon>Pezizomycotina</taxon>
        <taxon>Eurotiomycetes</taxon>
        <taxon>Eurotiomycetidae</taxon>
        <taxon>Eurotiales</taxon>
        <taxon>Trichocomaceae</taxon>
        <taxon>Talaromyces</taxon>
        <taxon>Talaromyces sect. Bacilispori</taxon>
    </lineage>
</organism>
<dbReference type="RefSeq" id="XP_046073188.1">
    <property type="nucleotide sequence ID" value="XM_046218161.1"/>
</dbReference>
<dbReference type="EMBL" id="JAJTJA010000005">
    <property type="protein sequence ID" value="KAH8698724.1"/>
    <property type="molecule type" value="Genomic_DNA"/>
</dbReference>
<name>A0AAD4KUM1_9EURO</name>
<feature type="domain" description="Dienelactone hydrolase" evidence="1">
    <location>
        <begin position="32"/>
        <end position="249"/>
    </location>
</feature>
<dbReference type="PANTHER" id="PTHR17630">
    <property type="entry name" value="DIENELACTONE HYDROLASE"/>
    <property type="match status" value="1"/>
</dbReference>
<proteinExistence type="predicted"/>
<dbReference type="Proteomes" id="UP001201262">
    <property type="component" value="Unassembled WGS sequence"/>
</dbReference>
<accession>A0AAD4KUM1</accession>
<keyword evidence="2" id="KW-0378">Hydrolase</keyword>
<keyword evidence="3" id="KW-1185">Reference proteome</keyword>
<protein>
    <submittedName>
        <fullName evidence="2">Dienelactone hydrolase</fullName>
    </submittedName>
</protein>
<dbReference type="InterPro" id="IPR002925">
    <property type="entry name" value="Dienelactn_hydro"/>
</dbReference>
<comment type="caution">
    <text evidence="2">The sequence shown here is derived from an EMBL/GenBank/DDBJ whole genome shotgun (WGS) entry which is preliminary data.</text>
</comment>
<dbReference type="AlphaFoldDB" id="A0AAD4KUM1"/>
<evidence type="ECO:0000313" key="2">
    <source>
        <dbReference type="EMBL" id="KAH8698724.1"/>
    </source>
</evidence>
<dbReference type="Pfam" id="PF01738">
    <property type="entry name" value="DLH"/>
    <property type="match status" value="1"/>
</dbReference>
<dbReference type="SUPFAM" id="SSF53474">
    <property type="entry name" value="alpha/beta-Hydrolases"/>
    <property type="match status" value="1"/>
</dbReference>
<dbReference type="GO" id="GO:0016787">
    <property type="term" value="F:hydrolase activity"/>
    <property type="evidence" value="ECO:0007669"/>
    <property type="project" value="UniProtKB-KW"/>
</dbReference>
<dbReference type="InterPro" id="IPR029058">
    <property type="entry name" value="AB_hydrolase_fold"/>
</dbReference>
<dbReference type="Gene3D" id="3.40.50.1820">
    <property type="entry name" value="alpha/beta hydrolase"/>
    <property type="match status" value="1"/>
</dbReference>